<keyword evidence="6 14" id="KW-0548">Nucleotidyltransferase</keyword>
<evidence type="ECO:0000256" key="9">
    <source>
        <dbReference type="ARBA" id="ARBA00022827"/>
    </source>
</evidence>
<dbReference type="SUPFAM" id="SSF82114">
    <property type="entry name" value="Riboflavin kinase-like"/>
    <property type="match status" value="1"/>
</dbReference>
<dbReference type="NCBIfam" id="TIGR00083">
    <property type="entry name" value="ribF"/>
    <property type="match status" value="1"/>
</dbReference>
<dbReference type="GO" id="GO:0003919">
    <property type="term" value="F:FMN adenylyltransferase activity"/>
    <property type="evidence" value="ECO:0007669"/>
    <property type="project" value="UniProtKB-UniRule"/>
</dbReference>
<reference evidence="16 17" key="1">
    <citation type="submission" date="2016-05" db="EMBL/GenBank/DDBJ databases">
        <title>Complete genome sequence of Rathayibacter tritici NCPPB 1953.</title>
        <authorList>
            <person name="Park J."/>
            <person name="Lee H.-H."/>
            <person name="Lee S.-W."/>
            <person name="Seo Y.-S."/>
        </authorList>
    </citation>
    <scope>NUCLEOTIDE SEQUENCE [LARGE SCALE GENOMIC DNA]</scope>
    <source>
        <strain evidence="16 17">NCPPB 1953</strain>
    </source>
</reference>
<dbReference type="InterPro" id="IPR023465">
    <property type="entry name" value="Riboflavin_kinase_dom_sf"/>
</dbReference>
<feature type="domain" description="Riboflavin kinase" evidence="15">
    <location>
        <begin position="183"/>
        <end position="311"/>
    </location>
</feature>
<dbReference type="SMART" id="SM00904">
    <property type="entry name" value="Flavokinase"/>
    <property type="match status" value="1"/>
</dbReference>
<dbReference type="GO" id="GO:0009231">
    <property type="term" value="P:riboflavin biosynthetic process"/>
    <property type="evidence" value="ECO:0007669"/>
    <property type="project" value="InterPro"/>
</dbReference>
<dbReference type="KEGG" id="rtn:A6122_1685"/>
<comment type="catalytic activity">
    <reaction evidence="13 14">
        <text>FMN + ATP + H(+) = FAD + diphosphate</text>
        <dbReference type="Rhea" id="RHEA:17237"/>
        <dbReference type="ChEBI" id="CHEBI:15378"/>
        <dbReference type="ChEBI" id="CHEBI:30616"/>
        <dbReference type="ChEBI" id="CHEBI:33019"/>
        <dbReference type="ChEBI" id="CHEBI:57692"/>
        <dbReference type="ChEBI" id="CHEBI:58210"/>
        <dbReference type="EC" id="2.7.7.2"/>
    </reaction>
</comment>
<evidence type="ECO:0000256" key="12">
    <source>
        <dbReference type="ARBA" id="ARBA00047880"/>
    </source>
</evidence>
<sequence>MRVETRPGDLAGIGPSAVTIGKFDGVHSGHRAVIGTLHERARERALAAVVVTFDRNPLSVIAPEKCPPVLAGNEQKLELLAGTGVDATLLLTFDEEFRALSPEEFVQQILVDALEARVVLVGSDFRFGARGAGDVDLLRVLGRQYGFEVELIDDVRPEDGRRVSSTWIRQLLAEGDVEHATRLLGHEPVVRGVVVHGAKRGRELGFPTANLSPQSQGLIPADGVYAGRLSTDGVTHPAAISVGSNPTFVGVPPKQVEAYVLDQTLDTLDLYDRVVDVAFVGRIRGQVAYEGVEPLIRQMNQDVLRVREVLGISPERESRPA</sequence>
<keyword evidence="7 14" id="KW-0547">Nucleotide-binding</keyword>
<evidence type="ECO:0000256" key="10">
    <source>
        <dbReference type="ARBA" id="ARBA00022840"/>
    </source>
</evidence>
<dbReference type="EC" id="2.7.7.2" evidence="14"/>
<dbReference type="InterPro" id="IPR015864">
    <property type="entry name" value="FAD_synthase"/>
</dbReference>
<dbReference type="UniPathway" id="UPA00276">
    <property type="reaction ID" value="UER00406"/>
</dbReference>
<evidence type="ECO:0000256" key="5">
    <source>
        <dbReference type="ARBA" id="ARBA00022679"/>
    </source>
</evidence>
<evidence type="ECO:0000256" key="1">
    <source>
        <dbReference type="ARBA" id="ARBA00004726"/>
    </source>
</evidence>
<dbReference type="AlphaFoldDB" id="A0A160KU78"/>
<comment type="pathway">
    <text evidence="2 14">Cofactor biosynthesis; FMN biosynthesis; FMN from riboflavin (ATP route): step 1/1.</text>
</comment>
<evidence type="ECO:0000256" key="14">
    <source>
        <dbReference type="PIRNR" id="PIRNR004491"/>
    </source>
</evidence>
<dbReference type="PATRIC" id="fig|33888.3.peg.1855"/>
<keyword evidence="17" id="KW-1185">Reference proteome</keyword>
<dbReference type="RefSeq" id="WP_068257375.1">
    <property type="nucleotide sequence ID" value="NZ_CP015515.1"/>
</dbReference>
<evidence type="ECO:0000256" key="2">
    <source>
        <dbReference type="ARBA" id="ARBA00005201"/>
    </source>
</evidence>
<dbReference type="InterPro" id="IPR002606">
    <property type="entry name" value="Riboflavin_kinase_bac"/>
</dbReference>
<proteinExistence type="inferred from homology"/>
<dbReference type="GO" id="GO:0006747">
    <property type="term" value="P:FAD biosynthetic process"/>
    <property type="evidence" value="ECO:0007669"/>
    <property type="project" value="UniProtKB-UniRule"/>
</dbReference>
<dbReference type="Gene3D" id="2.40.30.30">
    <property type="entry name" value="Riboflavin kinase-like"/>
    <property type="match status" value="1"/>
</dbReference>
<dbReference type="InterPro" id="IPR015865">
    <property type="entry name" value="Riboflavin_kinase_bac/euk"/>
</dbReference>
<gene>
    <name evidence="16" type="ORF">A6122_1685</name>
</gene>
<dbReference type="EMBL" id="CP015515">
    <property type="protein sequence ID" value="AND16818.1"/>
    <property type="molecule type" value="Genomic_DNA"/>
</dbReference>
<dbReference type="PANTHER" id="PTHR22749:SF6">
    <property type="entry name" value="RIBOFLAVIN KINASE"/>
    <property type="match status" value="1"/>
</dbReference>
<dbReference type="UniPathway" id="UPA00277">
    <property type="reaction ID" value="UER00407"/>
</dbReference>
<dbReference type="Pfam" id="PF01687">
    <property type="entry name" value="Flavokinase"/>
    <property type="match status" value="1"/>
</dbReference>
<dbReference type="FunFam" id="3.40.50.620:FF:000021">
    <property type="entry name" value="Riboflavin biosynthesis protein"/>
    <property type="match status" value="1"/>
</dbReference>
<name>A0A160KU78_9MICO</name>
<dbReference type="STRING" id="33888.A6122_1685"/>
<keyword evidence="8 14" id="KW-0418">Kinase</keyword>
<dbReference type="SUPFAM" id="SSF52374">
    <property type="entry name" value="Nucleotidylyl transferase"/>
    <property type="match status" value="1"/>
</dbReference>
<dbReference type="OrthoDB" id="9803667at2"/>
<evidence type="ECO:0000256" key="11">
    <source>
        <dbReference type="ARBA" id="ARBA00023268"/>
    </source>
</evidence>
<dbReference type="InterPro" id="IPR014729">
    <property type="entry name" value="Rossmann-like_a/b/a_fold"/>
</dbReference>
<evidence type="ECO:0000313" key="17">
    <source>
        <dbReference type="Proteomes" id="UP000077071"/>
    </source>
</evidence>
<accession>A0A160KU78</accession>
<comment type="catalytic activity">
    <reaction evidence="12 14">
        <text>riboflavin + ATP = FMN + ADP + H(+)</text>
        <dbReference type="Rhea" id="RHEA:14357"/>
        <dbReference type="ChEBI" id="CHEBI:15378"/>
        <dbReference type="ChEBI" id="CHEBI:30616"/>
        <dbReference type="ChEBI" id="CHEBI:57986"/>
        <dbReference type="ChEBI" id="CHEBI:58210"/>
        <dbReference type="ChEBI" id="CHEBI:456216"/>
        <dbReference type="EC" id="2.7.1.26"/>
    </reaction>
</comment>
<dbReference type="InterPro" id="IPR023468">
    <property type="entry name" value="Riboflavin_kinase"/>
</dbReference>
<dbReference type="CDD" id="cd02064">
    <property type="entry name" value="FAD_synthetase_N"/>
    <property type="match status" value="1"/>
</dbReference>
<evidence type="ECO:0000256" key="4">
    <source>
        <dbReference type="ARBA" id="ARBA00022643"/>
    </source>
</evidence>
<evidence type="ECO:0000256" key="7">
    <source>
        <dbReference type="ARBA" id="ARBA00022741"/>
    </source>
</evidence>
<dbReference type="GO" id="GO:0008531">
    <property type="term" value="F:riboflavin kinase activity"/>
    <property type="evidence" value="ECO:0007669"/>
    <property type="project" value="UniProtKB-UniRule"/>
</dbReference>
<keyword evidence="9 14" id="KW-0274">FAD</keyword>
<dbReference type="Proteomes" id="UP000077071">
    <property type="component" value="Chromosome"/>
</dbReference>
<dbReference type="EC" id="2.7.1.26" evidence="14"/>
<evidence type="ECO:0000256" key="8">
    <source>
        <dbReference type="ARBA" id="ARBA00022777"/>
    </source>
</evidence>
<dbReference type="Pfam" id="PF06574">
    <property type="entry name" value="FAD_syn"/>
    <property type="match status" value="1"/>
</dbReference>
<evidence type="ECO:0000256" key="13">
    <source>
        <dbReference type="ARBA" id="ARBA00049494"/>
    </source>
</evidence>
<evidence type="ECO:0000259" key="15">
    <source>
        <dbReference type="SMART" id="SM00904"/>
    </source>
</evidence>
<dbReference type="NCBIfam" id="NF004160">
    <property type="entry name" value="PRK05627.1-3"/>
    <property type="match status" value="1"/>
</dbReference>
<comment type="pathway">
    <text evidence="1 14">Cofactor biosynthesis; FAD biosynthesis; FAD from FMN: step 1/1.</text>
</comment>
<protein>
    <recommendedName>
        <fullName evidence="14">Riboflavin biosynthesis protein</fullName>
    </recommendedName>
    <domain>
        <recommendedName>
            <fullName evidence="14">Riboflavin kinase</fullName>
            <ecNumber evidence="14">2.7.1.26</ecNumber>
        </recommendedName>
        <alternativeName>
            <fullName evidence="14">Flavokinase</fullName>
        </alternativeName>
    </domain>
    <domain>
        <recommendedName>
            <fullName evidence="14">FMN adenylyltransferase</fullName>
            <ecNumber evidence="14">2.7.7.2</ecNumber>
        </recommendedName>
        <alternativeName>
            <fullName evidence="14">FAD pyrophosphorylase</fullName>
        </alternativeName>
        <alternativeName>
            <fullName evidence="14">FAD synthase</fullName>
        </alternativeName>
    </domain>
</protein>
<evidence type="ECO:0000313" key="16">
    <source>
        <dbReference type="EMBL" id="AND16818.1"/>
    </source>
</evidence>
<keyword evidence="3 14" id="KW-0285">Flavoprotein</keyword>
<organism evidence="16 17">
    <name type="scientific">Rathayibacter tritici</name>
    <dbReference type="NCBI Taxonomy" id="33888"/>
    <lineage>
        <taxon>Bacteria</taxon>
        <taxon>Bacillati</taxon>
        <taxon>Actinomycetota</taxon>
        <taxon>Actinomycetes</taxon>
        <taxon>Micrococcales</taxon>
        <taxon>Microbacteriaceae</taxon>
        <taxon>Rathayibacter</taxon>
    </lineage>
</organism>
<keyword evidence="4 14" id="KW-0288">FMN</keyword>
<keyword evidence="11" id="KW-0511">Multifunctional enzyme</keyword>
<evidence type="ECO:0000256" key="6">
    <source>
        <dbReference type="ARBA" id="ARBA00022695"/>
    </source>
</evidence>
<dbReference type="PIRSF" id="PIRSF004491">
    <property type="entry name" value="FAD_Synth"/>
    <property type="match status" value="1"/>
</dbReference>
<dbReference type="PANTHER" id="PTHR22749">
    <property type="entry name" value="RIBOFLAVIN KINASE/FMN ADENYLYLTRANSFERASE"/>
    <property type="match status" value="1"/>
</dbReference>
<dbReference type="GO" id="GO:0009398">
    <property type="term" value="P:FMN biosynthetic process"/>
    <property type="evidence" value="ECO:0007669"/>
    <property type="project" value="UniProtKB-UniRule"/>
</dbReference>
<comment type="similarity">
    <text evidence="14">Belongs to the ribF family.</text>
</comment>
<keyword evidence="5 14" id="KW-0808">Transferase</keyword>
<dbReference type="Gene3D" id="3.40.50.620">
    <property type="entry name" value="HUPs"/>
    <property type="match status" value="1"/>
</dbReference>
<keyword evidence="10 14" id="KW-0067">ATP-binding</keyword>
<evidence type="ECO:0000256" key="3">
    <source>
        <dbReference type="ARBA" id="ARBA00022630"/>
    </source>
</evidence>
<dbReference type="GO" id="GO:0005524">
    <property type="term" value="F:ATP binding"/>
    <property type="evidence" value="ECO:0007669"/>
    <property type="project" value="UniProtKB-UniRule"/>
</dbReference>